<dbReference type="PRINTS" id="PR00996">
    <property type="entry name" value="CHERMTFRASE"/>
</dbReference>
<dbReference type="SUPFAM" id="SSF53335">
    <property type="entry name" value="S-adenosyl-L-methionine-dependent methyltransferases"/>
    <property type="match status" value="1"/>
</dbReference>
<dbReference type="EMBL" id="FWEV01000125">
    <property type="protein sequence ID" value="SLM30067.1"/>
    <property type="molecule type" value="Genomic_DNA"/>
</dbReference>
<dbReference type="SUPFAM" id="SSF47757">
    <property type="entry name" value="Chemotaxis receptor methyltransferase CheR, N-terminal domain"/>
    <property type="match status" value="1"/>
</dbReference>
<comment type="catalytic activity">
    <reaction evidence="1">
        <text>L-glutamyl-[protein] + S-adenosyl-L-methionine = [protein]-L-glutamate 5-O-methyl ester + S-adenosyl-L-homocysteine</text>
        <dbReference type="Rhea" id="RHEA:24452"/>
        <dbReference type="Rhea" id="RHEA-COMP:10208"/>
        <dbReference type="Rhea" id="RHEA-COMP:10311"/>
        <dbReference type="ChEBI" id="CHEBI:29973"/>
        <dbReference type="ChEBI" id="CHEBI:57856"/>
        <dbReference type="ChEBI" id="CHEBI:59789"/>
        <dbReference type="ChEBI" id="CHEBI:82795"/>
        <dbReference type="EC" id="2.1.1.80"/>
    </reaction>
</comment>
<dbReference type="InterPro" id="IPR000780">
    <property type="entry name" value="CheR_MeTrfase"/>
</dbReference>
<protein>
    <recommendedName>
        <fullName evidence="2">protein-glutamate O-methyltransferase</fullName>
        <ecNumber evidence="2">2.1.1.80</ecNumber>
    </recommendedName>
</protein>
<evidence type="ECO:0000256" key="3">
    <source>
        <dbReference type="ARBA" id="ARBA00022603"/>
    </source>
</evidence>
<evidence type="ECO:0000313" key="7">
    <source>
        <dbReference type="EMBL" id="SLM30067.1"/>
    </source>
</evidence>
<evidence type="ECO:0000256" key="1">
    <source>
        <dbReference type="ARBA" id="ARBA00001541"/>
    </source>
</evidence>
<dbReference type="AlphaFoldDB" id="A0A1W1HC47"/>
<dbReference type="OrthoDB" id="9786165at2"/>
<keyword evidence="3 7" id="KW-0489">Methyltransferase</keyword>
<dbReference type="InterPro" id="IPR050903">
    <property type="entry name" value="Bact_Chemotaxis_MeTrfase"/>
</dbReference>
<dbReference type="STRING" id="1246637.MTBBW1_2100006"/>
<dbReference type="Proteomes" id="UP000191931">
    <property type="component" value="Unassembled WGS sequence"/>
</dbReference>
<dbReference type="InterPro" id="IPR029063">
    <property type="entry name" value="SAM-dependent_MTases_sf"/>
</dbReference>
<dbReference type="GO" id="GO:0008983">
    <property type="term" value="F:protein-glutamate O-methyltransferase activity"/>
    <property type="evidence" value="ECO:0007669"/>
    <property type="project" value="UniProtKB-EC"/>
</dbReference>
<dbReference type="InterPro" id="IPR022641">
    <property type="entry name" value="CheR_N"/>
</dbReference>
<keyword evidence="4 7" id="KW-0808">Transferase</keyword>
<proteinExistence type="predicted"/>
<dbReference type="RefSeq" id="WP_080807439.1">
    <property type="nucleotide sequence ID" value="NZ_LT828557.1"/>
</dbReference>
<keyword evidence="5" id="KW-0949">S-adenosyl-L-methionine</keyword>
<keyword evidence="8" id="KW-1185">Reference proteome</keyword>
<gene>
    <name evidence="7" type="ORF">MTBBW1_2100006</name>
</gene>
<dbReference type="PROSITE" id="PS50123">
    <property type="entry name" value="CHER"/>
    <property type="match status" value="1"/>
</dbReference>
<dbReference type="InterPro" id="IPR036804">
    <property type="entry name" value="CheR_N_sf"/>
</dbReference>
<dbReference type="Pfam" id="PF01739">
    <property type="entry name" value="CheR"/>
    <property type="match status" value="1"/>
</dbReference>
<dbReference type="Pfam" id="PF03705">
    <property type="entry name" value="CheR_N"/>
    <property type="match status" value="1"/>
</dbReference>
<evidence type="ECO:0000313" key="8">
    <source>
        <dbReference type="Proteomes" id="UP000191931"/>
    </source>
</evidence>
<name>A0A1W1HC47_9BACT</name>
<sequence length="279" mass="31875">MSIKVTPAEYAHLQKYIEDQCGILLEKGKEYLIESRLTDLALENRCSSFTELLAKARSDYSGKLKDRIVDAMTTNETLWFRDHSAWEYIREVAVPSLLDKAESGERVRVWSAAASTGQEAYSLLMLFNDEVIARRKPHLLNQVEIIGTDISTSALSSAINARYGAMAVKRGMSEEKKRTYFTRNGDNWDFDQKLKTKVTFKHFNLQNSFISLGLFDLILCRYVAIYFSDPFKRELFSKMARALKPGSVLILGATESLRGFSQDFNIIYYKDAVINEKPL</sequence>
<evidence type="ECO:0000256" key="2">
    <source>
        <dbReference type="ARBA" id="ARBA00012534"/>
    </source>
</evidence>
<dbReference type="PANTHER" id="PTHR24422:SF21">
    <property type="entry name" value="CHEMOTAXIS PROTEIN METHYLTRANSFERASE 1"/>
    <property type="match status" value="1"/>
</dbReference>
<dbReference type="Gene3D" id="3.40.50.150">
    <property type="entry name" value="Vaccinia Virus protein VP39"/>
    <property type="match status" value="1"/>
</dbReference>
<feature type="domain" description="CheR-type methyltransferase" evidence="6">
    <location>
        <begin position="1"/>
        <end position="279"/>
    </location>
</feature>
<dbReference type="SMART" id="SM00138">
    <property type="entry name" value="MeTrc"/>
    <property type="match status" value="1"/>
</dbReference>
<dbReference type="Gene3D" id="1.10.155.10">
    <property type="entry name" value="Chemotaxis receptor methyltransferase CheR, N-terminal domain"/>
    <property type="match status" value="1"/>
</dbReference>
<reference evidence="7 8" key="1">
    <citation type="submission" date="2017-03" db="EMBL/GenBank/DDBJ databases">
        <authorList>
            <person name="Afonso C.L."/>
            <person name="Miller P.J."/>
            <person name="Scott M.A."/>
            <person name="Spackman E."/>
            <person name="Goraichik I."/>
            <person name="Dimitrov K.M."/>
            <person name="Suarez D.L."/>
            <person name="Swayne D.E."/>
        </authorList>
    </citation>
    <scope>NUCLEOTIDE SEQUENCE [LARGE SCALE GENOMIC DNA]</scope>
    <source>
        <strain evidence="7">PRJEB14757</strain>
    </source>
</reference>
<dbReference type="InterPro" id="IPR022642">
    <property type="entry name" value="CheR_C"/>
</dbReference>
<organism evidence="7 8">
    <name type="scientific">Desulfamplus magnetovallimortis</name>
    <dbReference type="NCBI Taxonomy" id="1246637"/>
    <lineage>
        <taxon>Bacteria</taxon>
        <taxon>Pseudomonadati</taxon>
        <taxon>Thermodesulfobacteriota</taxon>
        <taxon>Desulfobacteria</taxon>
        <taxon>Desulfobacterales</taxon>
        <taxon>Desulfobacteraceae</taxon>
        <taxon>Desulfamplus</taxon>
    </lineage>
</organism>
<evidence type="ECO:0000256" key="5">
    <source>
        <dbReference type="ARBA" id="ARBA00022691"/>
    </source>
</evidence>
<dbReference type="GO" id="GO:0032259">
    <property type="term" value="P:methylation"/>
    <property type="evidence" value="ECO:0007669"/>
    <property type="project" value="UniProtKB-KW"/>
</dbReference>
<evidence type="ECO:0000256" key="4">
    <source>
        <dbReference type="ARBA" id="ARBA00022679"/>
    </source>
</evidence>
<evidence type="ECO:0000259" key="6">
    <source>
        <dbReference type="PROSITE" id="PS50123"/>
    </source>
</evidence>
<accession>A0A1W1HC47</accession>
<dbReference type="PANTHER" id="PTHR24422">
    <property type="entry name" value="CHEMOTAXIS PROTEIN METHYLTRANSFERASE"/>
    <property type="match status" value="1"/>
</dbReference>
<dbReference type="EC" id="2.1.1.80" evidence="2"/>